<evidence type="ECO:0000313" key="2">
    <source>
        <dbReference type="Proteomes" id="UP000002361"/>
    </source>
</evidence>
<gene>
    <name evidence="1" type="ordered locus">RCAP_rcc02952</name>
</gene>
<name>D5APW0_RHOCB</name>
<dbReference type="Proteomes" id="UP000002361">
    <property type="component" value="Chromosome"/>
</dbReference>
<evidence type="ECO:0000313" key="1">
    <source>
        <dbReference type="EMBL" id="ADE86679.1"/>
    </source>
</evidence>
<dbReference type="AlphaFoldDB" id="D5APW0"/>
<dbReference type="RefSeq" id="WP_013068652.1">
    <property type="nucleotide sequence ID" value="NC_014034.1"/>
</dbReference>
<proteinExistence type="predicted"/>
<dbReference type="HOGENOM" id="CLU_1119466_0_0_5"/>
<sequence>MRIRLDAERIDLSGLLHDAVGNLRVLEITASPDATVRTERMPEAYPPRAPTDGDDDLPFLIEPAARTQFEAAALSAVVCAINAALHDREIVLIARSGGLPPEVETAVIRALRARSGGFSRPEFKSLNEQVANFARKAQELSARVQAQGEALGAALTASATGHAMTAAVAAEALARDLAAIDHATNGKNGAPRKAWREDLDWRLRSALDNFDADLVARIIDAAMAAVDAIRLDRPETIAAARKNLGEKS</sequence>
<keyword evidence="2" id="KW-1185">Reference proteome</keyword>
<protein>
    <submittedName>
        <fullName evidence="1">Conserved domain protein</fullName>
    </submittedName>
</protein>
<dbReference type="STRING" id="272942.RCAP_rcc02952"/>
<dbReference type="GeneID" id="31491746"/>
<accession>D5APW0</accession>
<dbReference type="KEGG" id="rcp:RCAP_rcc02952"/>
<dbReference type="EMBL" id="CP001312">
    <property type="protein sequence ID" value="ADE86679.1"/>
    <property type="molecule type" value="Genomic_DNA"/>
</dbReference>
<reference evidence="1 2" key="2">
    <citation type="journal article" date="2010" name="J. Bacteriol.">
        <title>Complete genome sequence of the photosynthetic purple nonsulfur bacterium Rhodobacter capsulatus SB 1003.</title>
        <authorList>
            <person name="Strnad H."/>
            <person name="Lapidus A."/>
            <person name="Paces J."/>
            <person name="Ulbrich P."/>
            <person name="Vlcek C."/>
            <person name="Paces V."/>
            <person name="Haselkorn R."/>
        </authorList>
    </citation>
    <scope>NUCLEOTIDE SEQUENCE [LARGE SCALE GENOMIC DNA]</scope>
    <source>
        <strain evidence="2">ATCC BAA-309 / NBRC 16581 / SB1003</strain>
    </source>
</reference>
<reference key="1">
    <citation type="submission" date="2008-12" db="EMBL/GenBank/DDBJ databases">
        <title>Complete genome sequence of Rhodobacter capsulatus SB1003.</title>
        <authorList>
            <person name="Strnad H."/>
            <person name="Lapidus A."/>
            <person name="Vlcek C."/>
            <person name="Ulbrich P."/>
            <person name="Paces J."/>
            <person name="Maltsev N."/>
            <person name="Kumar V."/>
            <person name="Kogan Y."/>
            <person name="Milgram A."/>
            <person name="Rebrekov D."/>
            <person name="Mazur M."/>
            <person name="Cox R."/>
            <person name="Kyrpides N."/>
            <person name="Kolar M."/>
            <person name="Sachova J."/>
            <person name="Ridl J."/>
            <person name="Ivanova N."/>
            <person name="Kapatral V."/>
            <person name="Los T."/>
            <person name="Lykidis A."/>
            <person name="Mikhailova N."/>
            <person name="Reznik G."/>
            <person name="Vasieva O."/>
            <person name="Fonstein M."/>
            <person name="Paces V."/>
            <person name="Haselkorn R."/>
        </authorList>
    </citation>
    <scope>NUCLEOTIDE SEQUENCE</scope>
    <source>
        <strain>SB1003</strain>
    </source>
</reference>
<organism evidence="1 2">
    <name type="scientific">Rhodobacter capsulatus (strain ATCC BAA-309 / NBRC 16581 / SB1003)</name>
    <dbReference type="NCBI Taxonomy" id="272942"/>
    <lineage>
        <taxon>Bacteria</taxon>
        <taxon>Pseudomonadati</taxon>
        <taxon>Pseudomonadota</taxon>
        <taxon>Alphaproteobacteria</taxon>
        <taxon>Rhodobacterales</taxon>
        <taxon>Rhodobacter group</taxon>
        <taxon>Rhodobacter</taxon>
    </lineage>
</organism>